<dbReference type="OrthoDB" id="567788at2759"/>
<dbReference type="AlphaFoldDB" id="S8EAF5"/>
<dbReference type="GO" id="GO:0009617">
    <property type="term" value="P:response to bacterium"/>
    <property type="evidence" value="ECO:0007669"/>
    <property type="project" value="InterPro"/>
</dbReference>
<reference evidence="8 9" key="1">
    <citation type="journal article" date="2013" name="BMC Genomics">
        <title>The miniature genome of a carnivorous plant Genlisea aurea contains a low number of genes and short non-coding sequences.</title>
        <authorList>
            <person name="Leushkin E.V."/>
            <person name="Sutormin R.A."/>
            <person name="Nabieva E.R."/>
            <person name="Penin A.A."/>
            <person name="Kondrashov A.S."/>
            <person name="Logacheva M.D."/>
        </authorList>
    </citation>
    <scope>NUCLEOTIDE SEQUENCE [LARGE SCALE GENOMIC DNA]</scope>
</reference>
<evidence type="ECO:0000256" key="6">
    <source>
        <dbReference type="RuleBase" id="RU363132"/>
    </source>
</evidence>
<keyword evidence="9" id="KW-1185">Reference proteome</keyword>
<keyword evidence="3 6" id="KW-0256">Endoplasmic reticulum</keyword>
<feature type="non-terminal residue" evidence="8">
    <location>
        <position position="238"/>
    </location>
</feature>
<proteinExistence type="predicted"/>
<dbReference type="GO" id="GO:0005789">
    <property type="term" value="C:endoplasmic reticulum membrane"/>
    <property type="evidence" value="ECO:0007669"/>
    <property type="project" value="UniProtKB-SubCell"/>
</dbReference>
<feature type="transmembrane region" description="Helical" evidence="6">
    <location>
        <begin position="156"/>
        <end position="172"/>
    </location>
</feature>
<dbReference type="Pfam" id="PF02453">
    <property type="entry name" value="Reticulon"/>
    <property type="match status" value="1"/>
</dbReference>
<feature type="transmembrane region" description="Helical" evidence="6">
    <location>
        <begin position="64"/>
        <end position="80"/>
    </location>
</feature>
<dbReference type="PANTHER" id="PTHR10994:SF193">
    <property type="entry name" value="RETICULON-LIKE PROTEIN"/>
    <property type="match status" value="1"/>
</dbReference>
<feature type="domain" description="Reticulon" evidence="7">
    <location>
        <begin position="54"/>
        <end position="238"/>
    </location>
</feature>
<evidence type="ECO:0000256" key="2">
    <source>
        <dbReference type="ARBA" id="ARBA00022692"/>
    </source>
</evidence>
<dbReference type="PROSITE" id="PS50845">
    <property type="entry name" value="RETICULON"/>
    <property type="match status" value="1"/>
</dbReference>
<name>S8EAF5_9LAMI</name>
<feature type="transmembrane region" description="Helical" evidence="6">
    <location>
        <begin position="86"/>
        <end position="105"/>
    </location>
</feature>
<feature type="transmembrane region" description="Helical" evidence="6">
    <location>
        <begin position="178"/>
        <end position="196"/>
    </location>
</feature>
<dbReference type="InterPro" id="IPR045064">
    <property type="entry name" value="Reticulon-like"/>
</dbReference>
<protein>
    <recommendedName>
        <fullName evidence="6">Reticulon-like protein</fullName>
    </recommendedName>
</protein>
<comment type="subcellular location">
    <subcellularLocation>
        <location evidence="1 6">Endoplasmic reticulum membrane</location>
        <topology evidence="1 6">Multi-pass membrane protein</topology>
    </subcellularLocation>
</comment>
<evidence type="ECO:0000256" key="3">
    <source>
        <dbReference type="ARBA" id="ARBA00022824"/>
    </source>
</evidence>
<dbReference type="Proteomes" id="UP000015453">
    <property type="component" value="Unassembled WGS sequence"/>
</dbReference>
<accession>S8EAF5</accession>
<evidence type="ECO:0000259" key="7">
    <source>
        <dbReference type="PROSITE" id="PS50845"/>
    </source>
</evidence>
<keyword evidence="2 6" id="KW-0812">Transmembrane</keyword>
<evidence type="ECO:0000313" key="9">
    <source>
        <dbReference type="Proteomes" id="UP000015453"/>
    </source>
</evidence>
<evidence type="ECO:0000256" key="1">
    <source>
        <dbReference type="ARBA" id="ARBA00004477"/>
    </source>
</evidence>
<gene>
    <name evidence="8" type="ORF">M569_05265</name>
</gene>
<dbReference type="InterPro" id="IPR003388">
    <property type="entry name" value="Reticulon"/>
</dbReference>
<dbReference type="PANTHER" id="PTHR10994">
    <property type="entry name" value="RETICULON"/>
    <property type="match status" value="1"/>
</dbReference>
<dbReference type="EMBL" id="AUSU01002095">
    <property type="protein sequence ID" value="EPS69502.1"/>
    <property type="molecule type" value="Genomic_DNA"/>
</dbReference>
<evidence type="ECO:0000256" key="4">
    <source>
        <dbReference type="ARBA" id="ARBA00022989"/>
    </source>
</evidence>
<evidence type="ECO:0000256" key="5">
    <source>
        <dbReference type="ARBA" id="ARBA00023136"/>
    </source>
</evidence>
<keyword evidence="4 6" id="KW-1133">Transmembrane helix</keyword>
<keyword evidence="5 6" id="KW-0472">Membrane</keyword>
<organism evidence="8 9">
    <name type="scientific">Genlisea aurea</name>
    <dbReference type="NCBI Taxonomy" id="192259"/>
    <lineage>
        <taxon>Eukaryota</taxon>
        <taxon>Viridiplantae</taxon>
        <taxon>Streptophyta</taxon>
        <taxon>Embryophyta</taxon>
        <taxon>Tracheophyta</taxon>
        <taxon>Spermatophyta</taxon>
        <taxon>Magnoliopsida</taxon>
        <taxon>eudicotyledons</taxon>
        <taxon>Gunneridae</taxon>
        <taxon>Pentapetalae</taxon>
        <taxon>asterids</taxon>
        <taxon>lamiids</taxon>
        <taxon>Lamiales</taxon>
        <taxon>Lentibulariaceae</taxon>
        <taxon>Genlisea</taxon>
    </lineage>
</organism>
<comment type="caution">
    <text evidence="8">The sequence shown here is derived from an EMBL/GenBank/DDBJ whole genome shotgun (WGS) entry which is preliminary data.</text>
</comment>
<feature type="non-terminal residue" evidence="8">
    <location>
        <position position="1"/>
    </location>
</feature>
<evidence type="ECO:0000313" key="8">
    <source>
        <dbReference type="EMBL" id="EPS69502.1"/>
    </source>
</evidence>
<sequence>ESLIEEIVEKIDPRDSSSSSSDSDDDTRSSLKAKIKRLFGREKNVHAVLGGGKVADLLLWKNKNVSVGVLVGATALWVLFDVFEYHFLTLVSHALIVGLVILFLWTNGSAFVRKSPPRIPEVIIPEKLVLEFASDLRIEINRALSAFRDIASGKDLKAFLLVIVVLWVLSVIGSVLDFLALLYLITVALLTLPLFYDKYEDEIDSFAHKAGVEIKKRYVELDAKFLSKIPRGLLQSRK</sequence>